<name>A0A7S8F9F9_9VIRU</name>
<evidence type="ECO:0000256" key="1">
    <source>
        <dbReference type="SAM" id="MobiDB-lite"/>
    </source>
</evidence>
<feature type="region of interest" description="Disordered" evidence="1">
    <location>
        <begin position="406"/>
        <end position="452"/>
    </location>
</feature>
<organism evidence="2">
    <name type="scientific">Aphis citricidus picorna-like virus</name>
    <dbReference type="NCBI Taxonomy" id="2788947"/>
    <lineage>
        <taxon>Viruses</taxon>
        <taxon>Riboviria</taxon>
        <taxon>Orthornavirae</taxon>
        <taxon>Pisuviricota</taxon>
        <taxon>Pisoniviricetes</taxon>
        <taxon>Picornavirales</taxon>
    </lineage>
</organism>
<accession>A0A7S8F9F9</accession>
<proteinExistence type="predicted"/>
<protein>
    <submittedName>
        <fullName evidence="2">Uncharacterized protein</fullName>
    </submittedName>
</protein>
<sequence length="452" mass="51370">MAYYKRGGSFIFTQASANDFSPLLIDYKNNSIYQDYDRILYDKFGGYDSADDFLSLNCEQVNELFVEKPVACSFITSKGENFFTPTKFIVAEYYLQHVQFRTTIFDMPEELINDFDHMKTLNLNYPNINQISNYYNQNALPNFPSGIRQLVFSVTSQYAVNSTFRGRQTMNTPMVQLLINRLRTEYGAKTIEVVLSSAFNAEQIIVFRVDLSSRDDGTVLYVRIDDTAPLYATLRFPVQMLVVNSLQSVYSGNVQGMTKYDDFESNVIVANAAFAAATIGGGVLSGLGQGLGQYAQTKAQLQMQDKYLAWQKYKQHYDYDNQKYLQQSMFDFKAHQQQNEFEYNAGAQMRNIAWAREQQTNQNQFTKELVETNLESDIRRARNAQQLAGYRTDATVSGLNFVSGRGGLGHPDAPRGMPLPPRSVSTQTNSPKVYLTRPTGYYTGPLSSEERL</sequence>
<reference evidence="2" key="1">
    <citation type="submission" date="2020-01" db="EMBL/GenBank/DDBJ databases">
        <authorList>
            <person name="Zhang W."/>
            <person name="Zhang R."/>
            <person name="Hu Y."/>
            <person name="Liu Y."/>
            <person name="Lin W."/>
            <person name="Wang L."/>
            <person name="Li J."/>
            <person name="An X."/>
            <person name="Song L."/>
            <person name="Fan H."/>
            <person name="Shi T."/>
            <person name="Liu H."/>
            <person name="Tong Y."/>
        </authorList>
    </citation>
    <scope>NUCLEOTIDE SEQUENCE</scope>
    <source>
        <strain evidence="2">Chongqin</strain>
    </source>
</reference>
<evidence type="ECO:0000313" key="2">
    <source>
        <dbReference type="EMBL" id="QPD01779.1"/>
    </source>
</evidence>
<dbReference type="EMBL" id="MN961270">
    <property type="protein sequence ID" value="QPD01779.1"/>
    <property type="molecule type" value="Genomic_RNA"/>
</dbReference>